<dbReference type="RefSeq" id="WP_104519139.1">
    <property type="nucleotide sequence ID" value="NZ_NHRY01000128.1"/>
</dbReference>
<sequence length="185" mass="20506">MAFTSVIRPTVVALLLGGCTATGLVVEDPHPDIQQEVWNIASRYDTSFKAGGMAGVTQEIESCYQSATVPVTKIWALRDCLILDYTGFYTDIKVGRRLNHISLPYFVPETFAARTSRYAKMDGFTSPAQLSNYFKDTEDLVQIDLAQLNQGPIVVNHPLQRPAVKPDFPTCWNVGLVGCYKDTKP</sequence>
<accession>A0A2S6NHS9</accession>
<dbReference type="AlphaFoldDB" id="A0A2S6NHS9"/>
<dbReference type="Proteomes" id="UP000239724">
    <property type="component" value="Unassembled WGS sequence"/>
</dbReference>
<evidence type="ECO:0000313" key="1">
    <source>
        <dbReference type="EMBL" id="PPQ34151.1"/>
    </source>
</evidence>
<keyword evidence="2" id="KW-1185">Reference proteome</keyword>
<gene>
    <name evidence="1" type="ORF">CCS01_12280</name>
</gene>
<name>A0A2S6NHS9_RHOGL</name>
<evidence type="ECO:0000313" key="2">
    <source>
        <dbReference type="Proteomes" id="UP000239724"/>
    </source>
</evidence>
<comment type="caution">
    <text evidence="1">The sequence shown here is derived from an EMBL/GenBank/DDBJ whole genome shotgun (WGS) entry which is preliminary data.</text>
</comment>
<organism evidence="1 2">
    <name type="scientific">Rhodopila globiformis</name>
    <name type="common">Rhodopseudomonas globiformis</name>
    <dbReference type="NCBI Taxonomy" id="1071"/>
    <lineage>
        <taxon>Bacteria</taxon>
        <taxon>Pseudomonadati</taxon>
        <taxon>Pseudomonadota</taxon>
        <taxon>Alphaproteobacteria</taxon>
        <taxon>Acetobacterales</taxon>
        <taxon>Acetobacteraceae</taxon>
        <taxon>Rhodopila</taxon>
    </lineage>
</organism>
<dbReference type="EMBL" id="NHRY01000128">
    <property type="protein sequence ID" value="PPQ34151.1"/>
    <property type="molecule type" value="Genomic_DNA"/>
</dbReference>
<protein>
    <submittedName>
        <fullName evidence="1">Uncharacterized protein</fullName>
    </submittedName>
</protein>
<proteinExistence type="predicted"/>
<reference evidence="1 2" key="1">
    <citation type="journal article" date="2018" name="Arch. Microbiol.">
        <title>New insights into the metabolic potential of the phototrophic purple bacterium Rhodopila globiformis DSM 161(T) from its draft genome sequence and evidence for a vanadium-dependent nitrogenase.</title>
        <authorList>
            <person name="Imhoff J.F."/>
            <person name="Rahn T."/>
            <person name="Kunzel S."/>
            <person name="Neulinger S.C."/>
        </authorList>
    </citation>
    <scope>NUCLEOTIDE SEQUENCE [LARGE SCALE GENOMIC DNA]</scope>
    <source>
        <strain evidence="1 2">DSM 161</strain>
    </source>
</reference>